<dbReference type="AlphaFoldDB" id="A0A2S6NHP4"/>
<accession>A0A2S6NHP4</accession>
<protein>
    <submittedName>
        <fullName evidence="1">Uncharacterized protein</fullName>
    </submittedName>
</protein>
<evidence type="ECO:0000313" key="2">
    <source>
        <dbReference type="Proteomes" id="UP000239724"/>
    </source>
</evidence>
<dbReference type="EMBL" id="NHRY01000128">
    <property type="protein sequence ID" value="PPQ34127.1"/>
    <property type="molecule type" value="Genomic_DNA"/>
</dbReference>
<proteinExistence type="predicted"/>
<name>A0A2S6NHP4_RHOGL</name>
<reference evidence="1 2" key="1">
    <citation type="journal article" date="2018" name="Arch. Microbiol.">
        <title>New insights into the metabolic potential of the phototrophic purple bacterium Rhodopila globiformis DSM 161(T) from its draft genome sequence and evidence for a vanadium-dependent nitrogenase.</title>
        <authorList>
            <person name="Imhoff J.F."/>
            <person name="Rahn T."/>
            <person name="Kunzel S."/>
            <person name="Neulinger S.C."/>
        </authorList>
    </citation>
    <scope>NUCLEOTIDE SEQUENCE [LARGE SCALE GENOMIC DNA]</scope>
    <source>
        <strain evidence="1 2">DSM 161</strain>
    </source>
</reference>
<comment type="caution">
    <text evidence="1">The sequence shown here is derived from an EMBL/GenBank/DDBJ whole genome shotgun (WGS) entry which is preliminary data.</text>
</comment>
<sequence>MPNLDTIAVQDWLRALHPGHVPPDWPPPIRAIEEPTVHAQALVDLGGDLDQLASRADGSLHARLADPATLDELRTLLCQLGAARLLALMHFLAENAEPGSVPLPAVLSRAETAEALALRSALRALSRRFTLQRMFSLERLSALRTAIADANKEAFQ</sequence>
<dbReference type="RefSeq" id="WP_104519115.1">
    <property type="nucleotide sequence ID" value="NZ_NHRY01000128.1"/>
</dbReference>
<dbReference type="Proteomes" id="UP000239724">
    <property type="component" value="Unassembled WGS sequence"/>
</dbReference>
<organism evidence="1 2">
    <name type="scientific">Rhodopila globiformis</name>
    <name type="common">Rhodopseudomonas globiformis</name>
    <dbReference type="NCBI Taxonomy" id="1071"/>
    <lineage>
        <taxon>Bacteria</taxon>
        <taxon>Pseudomonadati</taxon>
        <taxon>Pseudomonadota</taxon>
        <taxon>Alphaproteobacteria</taxon>
        <taxon>Acetobacterales</taxon>
        <taxon>Acetobacteraceae</taxon>
        <taxon>Rhodopila</taxon>
    </lineage>
</organism>
<keyword evidence="2" id="KW-1185">Reference proteome</keyword>
<evidence type="ECO:0000313" key="1">
    <source>
        <dbReference type="EMBL" id="PPQ34127.1"/>
    </source>
</evidence>
<gene>
    <name evidence="1" type="ORF">CCS01_12135</name>
</gene>